<reference evidence="1 2" key="1">
    <citation type="journal article" date="2019" name="Sci. Rep.">
        <title>Orb-weaving spider Araneus ventricosus genome elucidates the spidroin gene catalogue.</title>
        <authorList>
            <person name="Kono N."/>
            <person name="Nakamura H."/>
            <person name="Ohtoshi R."/>
            <person name="Moran D.A.P."/>
            <person name="Shinohara A."/>
            <person name="Yoshida Y."/>
            <person name="Fujiwara M."/>
            <person name="Mori M."/>
            <person name="Tomita M."/>
            <person name="Arakawa K."/>
        </authorList>
    </citation>
    <scope>NUCLEOTIDE SEQUENCE [LARGE SCALE GENOMIC DNA]</scope>
</reference>
<evidence type="ECO:0000313" key="1">
    <source>
        <dbReference type="EMBL" id="GBN05690.1"/>
    </source>
</evidence>
<dbReference type="OrthoDB" id="6433527at2759"/>
<dbReference type="EMBL" id="BGPR01004992">
    <property type="protein sequence ID" value="GBN05690.1"/>
    <property type="molecule type" value="Genomic_DNA"/>
</dbReference>
<dbReference type="Proteomes" id="UP000499080">
    <property type="component" value="Unassembled WGS sequence"/>
</dbReference>
<accession>A0A4Y2KUI4</accession>
<organism evidence="1 2">
    <name type="scientific">Araneus ventricosus</name>
    <name type="common">Orbweaver spider</name>
    <name type="synonym">Epeira ventricosa</name>
    <dbReference type="NCBI Taxonomy" id="182803"/>
    <lineage>
        <taxon>Eukaryota</taxon>
        <taxon>Metazoa</taxon>
        <taxon>Ecdysozoa</taxon>
        <taxon>Arthropoda</taxon>
        <taxon>Chelicerata</taxon>
        <taxon>Arachnida</taxon>
        <taxon>Araneae</taxon>
        <taxon>Araneomorphae</taxon>
        <taxon>Entelegynae</taxon>
        <taxon>Araneoidea</taxon>
        <taxon>Araneidae</taxon>
        <taxon>Araneus</taxon>
    </lineage>
</organism>
<dbReference type="AlphaFoldDB" id="A0A4Y2KUI4"/>
<keyword evidence="2" id="KW-1185">Reference proteome</keyword>
<dbReference type="SUPFAM" id="SSF51197">
    <property type="entry name" value="Clavaminate synthase-like"/>
    <property type="match status" value="1"/>
</dbReference>
<comment type="caution">
    <text evidence="1">The sequence shown here is derived from an EMBL/GenBank/DDBJ whole genome shotgun (WGS) entry which is preliminary data.</text>
</comment>
<dbReference type="PANTHER" id="PTHR47331:SF5">
    <property type="entry name" value="RIBONUCLEASE H"/>
    <property type="match status" value="1"/>
</dbReference>
<protein>
    <submittedName>
        <fullName evidence="1">Uncharacterized protein</fullName>
    </submittedName>
</protein>
<gene>
    <name evidence="1" type="ORF">AVEN_107847_1</name>
</gene>
<evidence type="ECO:0000313" key="2">
    <source>
        <dbReference type="Proteomes" id="UP000499080"/>
    </source>
</evidence>
<name>A0A4Y2KUI4_ARAVE</name>
<dbReference type="Gene3D" id="2.60.120.620">
    <property type="entry name" value="q2cbj1_9rhob like domain"/>
    <property type="match status" value="1"/>
</dbReference>
<proteinExistence type="predicted"/>
<dbReference type="PANTHER" id="PTHR47331">
    <property type="entry name" value="PHD-TYPE DOMAIN-CONTAINING PROTEIN"/>
    <property type="match status" value="1"/>
</dbReference>
<sequence length="242" mass="28172">MDKIYEQYHREGCLKIENFLTPDEVEELRKGLSDVVENVADDNSYVFSVYRTGAQKDTCFGYIVASSTEPIFQINNATSHCFLSRGLDTLDKTLRSFWEIENVTCDSSPISEELNYCNEHYEKTHYRNSEGRYVVQCPLNLRLKKISLGDSYQMTSKRLYNLQKRLNRDPTMKFLYLEFLREYKNLNHMEEITNCNHSNDDYFLPHQGVLRPSSVTTTLKVVFDASLSVVVVVKCRPQLVTL</sequence>